<dbReference type="OrthoDB" id="15478at2759"/>
<dbReference type="PANTHER" id="PTHR14226:SF66">
    <property type="entry name" value="TRIACYLGLYCEROL LIPASE PTL2"/>
    <property type="match status" value="1"/>
</dbReference>
<evidence type="ECO:0000256" key="3">
    <source>
        <dbReference type="ARBA" id="ARBA00022963"/>
    </source>
</evidence>
<dbReference type="GO" id="GO:0016042">
    <property type="term" value="P:lipid catabolic process"/>
    <property type="evidence" value="ECO:0007669"/>
    <property type="project" value="UniProtKB-UniRule"/>
</dbReference>
<feature type="transmembrane region" description="Helical" evidence="8">
    <location>
        <begin position="195"/>
        <end position="215"/>
    </location>
</feature>
<feature type="region of interest" description="Disordered" evidence="7">
    <location>
        <begin position="798"/>
        <end position="823"/>
    </location>
</feature>
<keyword evidence="4 5" id="KW-0443">Lipid metabolism</keyword>
<keyword evidence="3 5" id="KW-0442">Lipid degradation</keyword>
<evidence type="ECO:0000256" key="2">
    <source>
        <dbReference type="ARBA" id="ARBA00022801"/>
    </source>
</evidence>
<evidence type="ECO:0000256" key="4">
    <source>
        <dbReference type="ARBA" id="ARBA00023098"/>
    </source>
</evidence>
<evidence type="ECO:0000256" key="6">
    <source>
        <dbReference type="SAM" id="Coils"/>
    </source>
</evidence>
<dbReference type="InterPro" id="IPR002641">
    <property type="entry name" value="PNPLA_dom"/>
</dbReference>
<reference evidence="11" key="1">
    <citation type="journal article" date="2023" name="Commun. Biol.">
        <title>Genome analysis of Parmales, the sister group of diatoms, reveals the evolutionary specialization of diatoms from phago-mixotrophs to photoautotrophs.</title>
        <authorList>
            <person name="Ban H."/>
            <person name="Sato S."/>
            <person name="Yoshikawa S."/>
            <person name="Yamada K."/>
            <person name="Nakamura Y."/>
            <person name="Ichinomiya M."/>
            <person name="Sato N."/>
            <person name="Blanc-Mathieu R."/>
            <person name="Endo H."/>
            <person name="Kuwata A."/>
            <person name="Ogata H."/>
        </authorList>
    </citation>
    <scope>NUCLEOTIDE SEQUENCE [LARGE SCALE GENOMIC DNA]</scope>
    <source>
        <strain evidence="11">NIES 3701</strain>
    </source>
</reference>
<comment type="similarity">
    <text evidence="1">Belongs to the PLPL family.</text>
</comment>
<evidence type="ECO:0000256" key="8">
    <source>
        <dbReference type="SAM" id="Phobius"/>
    </source>
</evidence>
<comment type="caution">
    <text evidence="5">Lacks conserved residue(s) required for the propagation of feature annotation.</text>
</comment>
<dbReference type="Proteomes" id="UP001165085">
    <property type="component" value="Unassembled WGS sequence"/>
</dbReference>
<evidence type="ECO:0000256" key="5">
    <source>
        <dbReference type="PROSITE-ProRule" id="PRU01161"/>
    </source>
</evidence>
<keyword evidence="6" id="KW-0175">Coiled coil</keyword>
<dbReference type="PROSITE" id="PS51635">
    <property type="entry name" value="PNPLA"/>
    <property type="match status" value="1"/>
</dbReference>
<dbReference type="InterPro" id="IPR016035">
    <property type="entry name" value="Acyl_Trfase/lysoPLipase"/>
</dbReference>
<dbReference type="InterPro" id="IPR021771">
    <property type="entry name" value="Triacylglycerol_lipase_N"/>
</dbReference>
<proteinExistence type="inferred from homology"/>
<gene>
    <name evidence="10" type="ORF">TrST_g11172</name>
</gene>
<comment type="caution">
    <text evidence="10">The sequence shown here is derived from an EMBL/GenBank/DDBJ whole genome shotgun (WGS) entry which is preliminary data.</text>
</comment>
<dbReference type="InterPro" id="IPR050301">
    <property type="entry name" value="NTE"/>
</dbReference>
<feature type="coiled-coil region" evidence="6">
    <location>
        <begin position="348"/>
        <end position="375"/>
    </location>
</feature>
<dbReference type="PANTHER" id="PTHR14226">
    <property type="entry name" value="NEUROPATHY TARGET ESTERASE/SWISS CHEESE D.MELANOGASTER"/>
    <property type="match status" value="1"/>
</dbReference>
<feature type="domain" description="PNPLA" evidence="9">
    <location>
        <begin position="443"/>
        <end position="637"/>
    </location>
</feature>
<feature type="compositionally biased region" description="Basic and acidic residues" evidence="7">
    <location>
        <begin position="799"/>
        <end position="813"/>
    </location>
</feature>
<feature type="short sequence motif" description="GXSXG" evidence="5">
    <location>
        <begin position="474"/>
        <end position="478"/>
    </location>
</feature>
<accession>A0A9W7BE07</accession>
<evidence type="ECO:0000256" key="1">
    <source>
        <dbReference type="ARBA" id="ARBA00006104"/>
    </source>
</evidence>
<keyword evidence="8" id="KW-1133">Transmembrane helix</keyword>
<dbReference type="EMBL" id="BRXY01000350">
    <property type="protein sequence ID" value="GMH89069.1"/>
    <property type="molecule type" value="Genomic_DNA"/>
</dbReference>
<feature type="transmembrane region" description="Helical" evidence="8">
    <location>
        <begin position="170"/>
        <end position="189"/>
    </location>
</feature>
<keyword evidence="11" id="KW-1185">Reference proteome</keyword>
<evidence type="ECO:0000313" key="11">
    <source>
        <dbReference type="Proteomes" id="UP001165085"/>
    </source>
</evidence>
<dbReference type="Pfam" id="PF01734">
    <property type="entry name" value="Patatin"/>
    <property type="match status" value="1"/>
</dbReference>
<keyword evidence="2 5" id="KW-0378">Hydrolase</keyword>
<feature type="region of interest" description="Disordered" evidence="7">
    <location>
        <begin position="381"/>
        <end position="423"/>
    </location>
</feature>
<dbReference type="AlphaFoldDB" id="A0A9W7BE07"/>
<evidence type="ECO:0000313" key="10">
    <source>
        <dbReference type="EMBL" id="GMH89069.1"/>
    </source>
</evidence>
<keyword evidence="8" id="KW-0812">Transmembrane</keyword>
<protein>
    <recommendedName>
        <fullName evidence="9">PNPLA domain-containing protein</fullName>
    </recommendedName>
</protein>
<feature type="active site" description="Nucleophile" evidence="5">
    <location>
        <position position="476"/>
    </location>
</feature>
<dbReference type="GO" id="GO:0004806">
    <property type="term" value="F:triacylglycerol lipase activity"/>
    <property type="evidence" value="ECO:0007669"/>
    <property type="project" value="InterPro"/>
</dbReference>
<organism evidence="10 11">
    <name type="scientific">Triparma strigata</name>
    <dbReference type="NCBI Taxonomy" id="1606541"/>
    <lineage>
        <taxon>Eukaryota</taxon>
        <taxon>Sar</taxon>
        <taxon>Stramenopiles</taxon>
        <taxon>Ochrophyta</taxon>
        <taxon>Bolidophyceae</taxon>
        <taxon>Parmales</taxon>
        <taxon>Triparmaceae</taxon>
        <taxon>Triparma</taxon>
    </lineage>
</organism>
<dbReference type="Pfam" id="PF11815">
    <property type="entry name" value="DUF3336"/>
    <property type="match status" value="1"/>
</dbReference>
<evidence type="ECO:0000259" key="9">
    <source>
        <dbReference type="PROSITE" id="PS51635"/>
    </source>
</evidence>
<dbReference type="SUPFAM" id="SSF52151">
    <property type="entry name" value="FabD/lysophospholipase-like"/>
    <property type="match status" value="1"/>
</dbReference>
<sequence>MDCDATCSASAAATSFVSTWMSTAYCDTKQLACQASQTVASFYPPVTHLLNSVLTGAPSSPSPPPLTQTLLEVDSLDALLSALKQTSLHLKTTAVDAAGHASNTAPTQYLLTLKTSALTAASSLPQTFPPLVLSKISTIQTSAQTYRTWFLDVLQANVGMPILILRSLSIYLLFLLILTIIPGFTHGWSGRLLRWPILFLTYFQITIELILYTVLRLTIRVMEGVFQSRTHRRMRGGIWRAKDYDDWLERTRELDESQGRDWWQRTVADEVGSRYNWAFIRELMRDLKNARSNGDTAKALDVLQMCTRKNVGGVMSNELFAFTNSGEPKFIVKEFVGEVCKTISWITEECVDEENKQTEEKKNEDEEAAASLLNSLTLGLLGDPGTPKRGSPVTESPSFSPDTPTSPPRPPKSKSSRLPHSQKRAHIQQFLKRARAAYGRTALVLSGGAAMGTYHFGVVKALYDEGILPHILSGTSAGAVVGAFIGTRTDAEIERDLNVETLELKLRSFGKGWVDLATNLWNHGTLFENDYWMQQIDFFSSGDLTFEEAYKKTGRILCITLSATTKKAPPVLLNYVTSPHITIASAVCASAAVPGFVKAMRLQIKGEDGVVRIQDENKDQLYYDGSIEQDIPTNGLAEMFNCQFFLAAQANPHIVPFFYNNKGDVGRPSRWSIGHREDSWRGGFLLSALELYLKIDMKAKFQFLADLEAAVGFTGTLMTQNNWGNDKNEGLTTMVPQVAFQDYFKLISDPKKKDLERYLQGGQVAAWEKTSLMKTHYSIAHTLNECLAKLAEVDGGTDVPREATFDRKQDERRRSKGKIPSFSGVAKFSPNPVVPSHSAFTFATIEENGELDLPTDPYSKK</sequence>
<evidence type="ECO:0000256" key="7">
    <source>
        <dbReference type="SAM" id="MobiDB-lite"/>
    </source>
</evidence>
<name>A0A9W7BE07_9STRA</name>
<dbReference type="Gene3D" id="3.40.1090.10">
    <property type="entry name" value="Cytosolic phospholipase A2 catalytic domain"/>
    <property type="match status" value="2"/>
</dbReference>
<keyword evidence="8" id="KW-0472">Membrane</keyword>
<feature type="compositionally biased region" description="Basic residues" evidence="7">
    <location>
        <begin position="411"/>
        <end position="423"/>
    </location>
</feature>
<feature type="active site" description="Proton acceptor" evidence="5">
    <location>
        <position position="624"/>
    </location>
</feature>